<protein>
    <recommendedName>
        <fullName evidence="3">Thioesterase family protein</fullName>
    </recommendedName>
</protein>
<evidence type="ECO:0000313" key="2">
    <source>
        <dbReference type="Proteomes" id="UP001595872"/>
    </source>
</evidence>
<dbReference type="SUPFAM" id="SSF54637">
    <property type="entry name" value="Thioesterase/thiol ester dehydrase-isomerase"/>
    <property type="match status" value="1"/>
</dbReference>
<evidence type="ECO:0008006" key="3">
    <source>
        <dbReference type="Google" id="ProtNLM"/>
    </source>
</evidence>
<dbReference type="EMBL" id="JBHSIT010000003">
    <property type="protein sequence ID" value="MFC4908450.1"/>
    <property type="molecule type" value="Genomic_DNA"/>
</dbReference>
<sequence>MLVEARFHGPDNSGNGGYVAGLLAAEVAADVVRVALRLPPPLETGLRVADEDGARGRVTLWDGDRLVAEASADAFSVEPVAAVPADVAARAAEKFNPGGDHPFPRCFVCGPERAPGDGMRLAPGPVDGVDGTVACPWVPWDDPTPALVWAALDCPGGWAFDPAGSRPAVLGTMTARVHELPEAGEPCVAVGVARSRQGRKMFAGSAVYGADGRLIGRAEQIWIEVDPDQFRP</sequence>
<dbReference type="RefSeq" id="WP_378255065.1">
    <property type="nucleotide sequence ID" value="NZ_JBHSIT010000003.1"/>
</dbReference>
<evidence type="ECO:0000313" key="1">
    <source>
        <dbReference type="EMBL" id="MFC4908450.1"/>
    </source>
</evidence>
<proteinExistence type="predicted"/>
<name>A0ABV9TWC4_9ACTN</name>
<accession>A0ABV9TWC4</accession>
<comment type="caution">
    <text evidence="1">The sequence shown here is derived from an EMBL/GenBank/DDBJ whole genome shotgun (WGS) entry which is preliminary data.</text>
</comment>
<dbReference type="InterPro" id="IPR029069">
    <property type="entry name" value="HotDog_dom_sf"/>
</dbReference>
<organism evidence="1 2">
    <name type="scientific">Actinomadura gamaensis</name>
    <dbReference type="NCBI Taxonomy" id="1763541"/>
    <lineage>
        <taxon>Bacteria</taxon>
        <taxon>Bacillati</taxon>
        <taxon>Actinomycetota</taxon>
        <taxon>Actinomycetes</taxon>
        <taxon>Streptosporangiales</taxon>
        <taxon>Thermomonosporaceae</taxon>
        <taxon>Actinomadura</taxon>
    </lineage>
</organism>
<dbReference type="Gene3D" id="3.10.129.10">
    <property type="entry name" value="Hotdog Thioesterase"/>
    <property type="match status" value="1"/>
</dbReference>
<reference evidence="2" key="1">
    <citation type="journal article" date="2019" name="Int. J. Syst. Evol. Microbiol.">
        <title>The Global Catalogue of Microorganisms (GCM) 10K type strain sequencing project: providing services to taxonomists for standard genome sequencing and annotation.</title>
        <authorList>
            <consortium name="The Broad Institute Genomics Platform"/>
            <consortium name="The Broad Institute Genome Sequencing Center for Infectious Disease"/>
            <person name="Wu L."/>
            <person name="Ma J."/>
        </authorList>
    </citation>
    <scope>NUCLEOTIDE SEQUENCE [LARGE SCALE GENOMIC DNA]</scope>
    <source>
        <strain evidence="2">KLKA75</strain>
    </source>
</reference>
<gene>
    <name evidence="1" type="ORF">ACFPCY_14045</name>
</gene>
<keyword evidence="2" id="KW-1185">Reference proteome</keyword>
<dbReference type="Proteomes" id="UP001595872">
    <property type="component" value="Unassembled WGS sequence"/>
</dbReference>